<reference evidence="1" key="1">
    <citation type="submission" date="2021-01" db="EMBL/GenBank/DDBJ databases">
        <authorList>
            <consortium name="Genoscope - CEA"/>
            <person name="William W."/>
        </authorList>
    </citation>
    <scope>NUCLEOTIDE SEQUENCE</scope>
</reference>
<dbReference type="OrthoDB" id="10412877at2759"/>
<dbReference type="EMBL" id="CAJJDP010000119">
    <property type="protein sequence ID" value="CAD8199529.1"/>
    <property type="molecule type" value="Genomic_DNA"/>
</dbReference>
<sequence>MMNEIEDHIKIHWKCGGEKFKQFRIIIELDSQQRTQFFCRKHYIAENVTNMINSCKLCFPIPI</sequence>
<name>A0A8S1XF15_PAROT</name>
<keyword evidence="2" id="KW-1185">Reference proteome</keyword>
<gene>
    <name evidence="1" type="ORF">POCTA_138.1.T1190166</name>
</gene>
<dbReference type="Proteomes" id="UP000683925">
    <property type="component" value="Unassembled WGS sequence"/>
</dbReference>
<evidence type="ECO:0000313" key="1">
    <source>
        <dbReference type="EMBL" id="CAD8199529.1"/>
    </source>
</evidence>
<protein>
    <submittedName>
        <fullName evidence="1">Uncharacterized protein</fullName>
    </submittedName>
</protein>
<proteinExistence type="predicted"/>
<accession>A0A8S1XF15</accession>
<evidence type="ECO:0000313" key="2">
    <source>
        <dbReference type="Proteomes" id="UP000683925"/>
    </source>
</evidence>
<comment type="caution">
    <text evidence="1">The sequence shown here is derived from an EMBL/GenBank/DDBJ whole genome shotgun (WGS) entry which is preliminary data.</text>
</comment>
<dbReference type="AlphaFoldDB" id="A0A8S1XF15"/>
<organism evidence="1 2">
    <name type="scientific">Paramecium octaurelia</name>
    <dbReference type="NCBI Taxonomy" id="43137"/>
    <lineage>
        <taxon>Eukaryota</taxon>
        <taxon>Sar</taxon>
        <taxon>Alveolata</taxon>
        <taxon>Ciliophora</taxon>
        <taxon>Intramacronucleata</taxon>
        <taxon>Oligohymenophorea</taxon>
        <taxon>Peniculida</taxon>
        <taxon>Parameciidae</taxon>
        <taxon>Paramecium</taxon>
    </lineage>
</organism>